<evidence type="ECO:0000256" key="1">
    <source>
        <dbReference type="SAM" id="MobiDB-lite"/>
    </source>
</evidence>
<reference evidence="2" key="1">
    <citation type="journal article" date="2023" name="bioRxiv">
        <title>Improved chromosome-level genome assembly for marigold (Tagetes erecta).</title>
        <authorList>
            <person name="Jiang F."/>
            <person name="Yuan L."/>
            <person name="Wang S."/>
            <person name="Wang H."/>
            <person name="Xu D."/>
            <person name="Wang A."/>
            <person name="Fan W."/>
        </authorList>
    </citation>
    <scope>NUCLEOTIDE SEQUENCE</scope>
    <source>
        <strain evidence="2">WSJ</strain>
        <tissue evidence="2">Leaf</tissue>
    </source>
</reference>
<sequence>MLNGSEEGRRQQTREGRRRREAPVTTSSNSDLFQTRMKKTNARAVMKKTTARAVKVEAESGGCEIELPKQNRDIDAHFYLSTTNTNNGSNFIEKKKTLAPFSPPSFGR</sequence>
<accession>A0AAD8NG34</accession>
<feature type="compositionally biased region" description="Polar residues" evidence="1">
    <location>
        <begin position="24"/>
        <end position="33"/>
    </location>
</feature>
<organism evidence="2 3">
    <name type="scientific">Tagetes erecta</name>
    <name type="common">African marigold</name>
    <dbReference type="NCBI Taxonomy" id="13708"/>
    <lineage>
        <taxon>Eukaryota</taxon>
        <taxon>Viridiplantae</taxon>
        <taxon>Streptophyta</taxon>
        <taxon>Embryophyta</taxon>
        <taxon>Tracheophyta</taxon>
        <taxon>Spermatophyta</taxon>
        <taxon>Magnoliopsida</taxon>
        <taxon>eudicotyledons</taxon>
        <taxon>Gunneridae</taxon>
        <taxon>Pentapetalae</taxon>
        <taxon>asterids</taxon>
        <taxon>campanulids</taxon>
        <taxon>Asterales</taxon>
        <taxon>Asteraceae</taxon>
        <taxon>Asteroideae</taxon>
        <taxon>Heliantheae alliance</taxon>
        <taxon>Tageteae</taxon>
        <taxon>Tagetes</taxon>
    </lineage>
</organism>
<name>A0AAD8NG34_TARER</name>
<evidence type="ECO:0000313" key="2">
    <source>
        <dbReference type="EMBL" id="KAK1407657.1"/>
    </source>
</evidence>
<dbReference type="EMBL" id="JAUHHV010000011">
    <property type="protein sequence ID" value="KAK1407657.1"/>
    <property type="molecule type" value="Genomic_DNA"/>
</dbReference>
<comment type="caution">
    <text evidence="2">The sequence shown here is derived from an EMBL/GenBank/DDBJ whole genome shotgun (WGS) entry which is preliminary data.</text>
</comment>
<feature type="region of interest" description="Disordered" evidence="1">
    <location>
        <begin position="1"/>
        <end position="34"/>
    </location>
</feature>
<proteinExistence type="predicted"/>
<dbReference type="AlphaFoldDB" id="A0AAD8NG34"/>
<keyword evidence="3" id="KW-1185">Reference proteome</keyword>
<feature type="compositionally biased region" description="Basic and acidic residues" evidence="1">
    <location>
        <begin position="1"/>
        <end position="15"/>
    </location>
</feature>
<dbReference type="Proteomes" id="UP001229421">
    <property type="component" value="Unassembled WGS sequence"/>
</dbReference>
<protein>
    <submittedName>
        <fullName evidence="2">Uncharacterized protein</fullName>
    </submittedName>
</protein>
<evidence type="ECO:0000313" key="3">
    <source>
        <dbReference type="Proteomes" id="UP001229421"/>
    </source>
</evidence>
<gene>
    <name evidence="2" type="ORF">QVD17_39278</name>
</gene>